<evidence type="ECO:0000256" key="1">
    <source>
        <dbReference type="SAM" id="Coils"/>
    </source>
</evidence>
<reference evidence="2 3" key="1">
    <citation type="submission" date="2021-05" db="EMBL/GenBank/DDBJ databases">
        <title>Ecology and evolution of chlamydial symbionts of arthropods.</title>
        <authorList>
            <person name="Halter T."/>
            <person name="Sixt B.S."/>
            <person name="Toenshoff E.R."/>
            <person name="Koestlbacher S."/>
            <person name="Schulz F."/>
            <person name="Kostanjsek R."/>
            <person name="Collingro A."/>
            <person name="Hendrickx F."/>
            <person name="Horn M."/>
        </authorList>
    </citation>
    <scope>NUCLEOTIDE SEQUENCE [LARGE SCALE GENOMIC DNA]</scope>
    <source>
        <strain evidence="2 3">15C</strain>
    </source>
</reference>
<accession>A0ABX8Z1D9</accession>
<organism evidence="2 3">
    <name type="scientific">Candidatus Rhabdochlamydia porcellionis</name>
    <dbReference type="NCBI Taxonomy" id="225148"/>
    <lineage>
        <taxon>Bacteria</taxon>
        <taxon>Pseudomonadati</taxon>
        <taxon>Chlamydiota</taxon>
        <taxon>Chlamydiia</taxon>
        <taxon>Parachlamydiales</taxon>
        <taxon>Candidatus Rhabdochlamydiaceae</taxon>
        <taxon>Candidatus Rhabdochlamydia</taxon>
    </lineage>
</organism>
<evidence type="ECO:0000313" key="3">
    <source>
        <dbReference type="Proteomes" id="UP000822862"/>
    </source>
</evidence>
<feature type="coiled-coil region" evidence="1">
    <location>
        <begin position="164"/>
        <end position="191"/>
    </location>
</feature>
<dbReference type="Proteomes" id="UP000822862">
    <property type="component" value="Chromosome"/>
</dbReference>
<name>A0ABX8Z1D9_9BACT</name>
<dbReference type="EMBL" id="CP075585">
    <property type="protein sequence ID" value="QZA58367.1"/>
    <property type="molecule type" value="Genomic_DNA"/>
</dbReference>
<dbReference type="RefSeq" id="WP_194845507.1">
    <property type="nucleotide sequence ID" value="NZ_CP075585.1"/>
</dbReference>
<keyword evidence="3" id="KW-1185">Reference proteome</keyword>
<gene>
    <name evidence="2" type="ORF">RHAB15C_0000240</name>
</gene>
<proteinExistence type="predicted"/>
<sequence length="337" mass="38317">MSAFIIPIIELSQNFFNSDPLKFNQYFAITPDYQKYCLTANLPTRFTITLAKEAMLIHDIAIHLLAGGYKLTTSTVKGICAIASGILGLETDHQTPSKQAAIHIGFACAYTVDFFVSIANINKRYPQHLVNKIETIFTDFLKISNKNVVTKNIIVSDPEIEQELKITREELEKRDAAFNQLEKEIEKTAQKLRKPSQCEKIVDEILHPDINAILAKASIKNNQEQPLEITHTAKQKVNYCFESDDGFWSEETFSSSDTFNSDSIPFKEQNKFSRDTPLTTSNNLESSKMKSTLQVSKRLRKKIPLLTNNSLQISAFERRNAYSEKIRSHSKKTLEVI</sequence>
<keyword evidence="1" id="KW-0175">Coiled coil</keyword>
<protein>
    <submittedName>
        <fullName evidence="2">Uncharacterized protein</fullName>
    </submittedName>
</protein>
<evidence type="ECO:0000313" key="2">
    <source>
        <dbReference type="EMBL" id="QZA58367.1"/>
    </source>
</evidence>